<protein>
    <submittedName>
        <fullName evidence="2">Uncharacterized protein</fullName>
    </submittedName>
</protein>
<feature type="compositionally biased region" description="Polar residues" evidence="1">
    <location>
        <begin position="492"/>
        <end position="503"/>
    </location>
</feature>
<gene>
    <name evidence="2" type="ORF">PHACADRAFT_197666</name>
</gene>
<dbReference type="AlphaFoldDB" id="K5W2U1"/>
<feature type="region of interest" description="Disordered" evidence="1">
    <location>
        <begin position="463"/>
        <end position="503"/>
    </location>
</feature>
<dbReference type="EMBL" id="JH930474">
    <property type="protein sequence ID" value="EKM53244.1"/>
    <property type="molecule type" value="Genomic_DNA"/>
</dbReference>
<dbReference type="InParanoid" id="K5W2U1"/>
<sequence length="503" mass="57545">MPCRSAQNGPAPPPPLSGAFAGLTPAEWAAYSAFKHELKANNPNCSPPNMKEWRELTRAPMQGQVMSTDGTARRCEAIVIDPLLEGASGRRGQKRKSVGDDSKEDSHRYRYRCRKDYLESSNNDGSESESLESSPEAVLQSSGKLSESNDEEDEPCLILMVPKANLSKQEAKVKGELSFQYQQTEVNVEFYNVTSLGKNPFIMCCGDPEPPTPTLGSNCLPIVWGEDVDHPVNRAVIEQIAWLVYKKQTNKNTWTISYKKVKFTLSNIQEMVKQRIQTWKTLYSQKKDPVRAEKRFSNRDNSQRAARQREKKICRDKARPFYIEENSADPVKLFKTPWMSEEISTFSASDLGKHQQLYDEAAEKCKMTDDEIKRGVKVLEMWSFAWCTKRYGDVMHKLDRLHDVHCRTDPNVKTYKRVNLNRVSRRILPERKVYPFMVNRSWAKEVKKTGIYHKIKMAHRDPRGFRDLQSSDEEVDEESGEEAEEIAEGGSQDRNITGTKDLA</sequence>
<organism evidence="2 3">
    <name type="scientific">Phanerochaete carnosa (strain HHB-10118-sp)</name>
    <name type="common">White-rot fungus</name>
    <name type="synonym">Peniophora carnosa</name>
    <dbReference type="NCBI Taxonomy" id="650164"/>
    <lineage>
        <taxon>Eukaryota</taxon>
        <taxon>Fungi</taxon>
        <taxon>Dikarya</taxon>
        <taxon>Basidiomycota</taxon>
        <taxon>Agaricomycotina</taxon>
        <taxon>Agaricomycetes</taxon>
        <taxon>Polyporales</taxon>
        <taxon>Phanerochaetaceae</taxon>
        <taxon>Phanerochaete</taxon>
    </lineage>
</organism>
<evidence type="ECO:0000256" key="1">
    <source>
        <dbReference type="SAM" id="MobiDB-lite"/>
    </source>
</evidence>
<feature type="compositionally biased region" description="Acidic residues" evidence="1">
    <location>
        <begin position="470"/>
        <end position="487"/>
    </location>
</feature>
<dbReference type="KEGG" id="pco:PHACADRAFT_197666"/>
<name>K5W2U1_PHACS</name>
<dbReference type="GeneID" id="18911268"/>
<dbReference type="HOGENOM" id="CLU_591975_0_0_1"/>
<accession>K5W2U1</accession>
<reference evidence="2 3" key="1">
    <citation type="journal article" date="2012" name="BMC Genomics">
        <title>Comparative genomics of the white-rot fungi, Phanerochaete carnosa and P. chrysosporium, to elucidate the genetic basis of the distinct wood types they colonize.</title>
        <authorList>
            <person name="Suzuki H."/>
            <person name="MacDonald J."/>
            <person name="Syed K."/>
            <person name="Salamov A."/>
            <person name="Hori C."/>
            <person name="Aerts A."/>
            <person name="Henrissat B."/>
            <person name="Wiebenga A."/>
            <person name="vanKuyk P.A."/>
            <person name="Barry K."/>
            <person name="Lindquist E."/>
            <person name="LaButti K."/>
            <person name="Lapidus A."/>
            <person name="Lucas S."/>
            <person name="Coutinho P."/>
            <person name="Gong Y."/>
            <person name="Samejima M."/>
            <person name="Mahadevan R."/>
            <person name="Abou-Zaid M."/>
            <person name="de Vries R.P."/>
            <person name="Igarashi K."/>
            <person name="Yadav J.S."/>
            <person name="Grigoriev I.V."/>
            <person name="Master E.R."/>
        </authorList>
    </citation>
    <scope>NUCLEOTIDE SEQUENCE [LARGE SCALE GENOMIC DNA]</scope>
    <source>
        <strain evidence="2 3">HHB-10118-sp</strain>
    </source>
</reference>
<keyword evidence="3" id="KW-1185">Reference proteome</keyword>
<dbReference type="Proteomes" id="UP000008370">
    <property type="component" value="Unassembled WGS sequence"/>
</dbReference>
<feature type="region of interest" description="Disordered" evidence="1">
    <location>
        <begin position="86"/>
        <end position="106"/>
    </location>
</feature>
<proteinExistence type="predicted"/>
<dbReference type="RefSeq" id="XP_007397937.1">
    <property type="nucleotide sequence ID" value="XM_007397875.1"/>
</dbReference>
<evidence type="ECO:0000313" key="2">
    <source>
        <dbReference type="EMBL" id="EKM53244.1"/>
    </source>
</evidence>
<dbReference type="OrthoDB" id="2803764at2759"/>
<feature type="region of interest" description="Disordered" evidence="1">
    <location>
        <begin position="118"/>
        <end position="153"/>
    </location>
</feature>
<feature type="compositionally biased region" description="Basic and acidic residues" evidence="1">
    <location>
        <begin position="97"/>
        <end position="106"/>
    </location>
</feature>
<evidence type="ECO:0000313" key="3">
    <source>
        <dbReference type="Proteomes" id="UP000008370"/>
    </source>
</evidence>